<evidence type="ECO:0000259" key="7">
    <source>
        <dbReference type="Pfam" id="PF08240"/>
    </source>
</evidence>
<dbReference type="HOGENOM" id="CLU_026673_11_0_1"/>
<dbReference type="VEuPathDB" id="FungiDB:Z519_07429"/>
<evidence type="ECO:0000256" key="1">
    <source>
        <dbReference type="ARBA" id="ARBA00001947"/>
    </source>
</evidence>
<evidence type="ECO:0000256" key="5">
    <source>
        <dbReference type="ARBA" id="ARBA00023002"/>
    </source>
</evidence>
<dbReference type="Proteomes" id="UP000053789">
    <property type="component" value="Unassembled WGS sequence"/>
</dbReference>
<evidence type="ECO:0000256" key="2">
    <source>
        <dbReference type="ARBA" id="ARBA00008072"/>
    </source>
</evidence>
<dbReference type="GeneID" id="27700357"/>
<dbReference type="Pfam" id="PF08240">
    <property type="entry name" value="ADH_N"/>
    <property type="match status" value="1"/>
</dbReference>
<gene>
    <name evidence="8" type="ORF">Z519_07429</name>
</gene>
<accession>A0A0D2I6I1</accession>
<keyword evidence="5" id="KW-0560">Oxidoreductase</keyword>
<protein>
    <recommendedName>
        <fullName evidence="10">Enoyl reductase (ER) domain-containing protein</fullName>
    </recommendedName>
</protein>
<dbReference type="GO" id="GO:0034079">
    <property type="term" value="P:butanediol biosynthetic process"/>
    <property type="evidence" value="ECO:0007669"/>
    <property type="project" value="TreeGrafter"/>
</dbReference>
<keyword evidence="9" id="KW-1185">Reference proteome</keyword>
<comment type="similarity">
    <text evidence="2">Belongs to the zinc-containing alcohol dehydrogenase family.</text>
</comment>
<keyword evidence="3" id="KW-0479">Metal-binding</keyword>
<sequence>MPSGKTLSEAMVDRGSLLYMSAIATTSNTDLRVASTRPTRVGKMKAARYYGKRDIRIETIPDPPPPGPNQVTIDVYWGGICGTDLHEYTSGPFTINTPDQPHSITKEHLPVTFGHEFCGRISALASGYPADGPLKLGTPIMVDPRIVCRKCTACTSGCDNMCANWGYIGLNGGGGGGAGFSEKVNVEMRMCHVLPDDGSVDLNSVVLCQPLTVGRHALSASGITDFAGLNVLVLGGGPVGLAVLLNLRAKGVGAGLSGRVLVSEPTAKRSEMIRRLGLAGPADLLDPMASNVAEVCRARTGGRGVDIVFDCAGAEEGMLAGMESLRLKGTYLNIAGWKQPFKVPMQFAFYRELTIKFSMGNNDDDYREVVEDFVAGKFAGAEALITRRLPVEDLAEKGLEELVRNKDDHVKIVATWRKDLLNP</sequence>
<evidence type="ECO:0000313" key="9">
    <source>
        <dbReference type="Proteomes" id="UP000053789"/>
    </source>
</evidence>
<name>A0A0D2I6I1_CLAB1</name>
<evidence type="ECO:0008006" key="10">
    <source>
        <dbReference type="Google" id="ProtNLM"/>
    </source>
</evidence>
<feature type="domain" description="Alcohol dehydrogenase-like N-terminal" evidence="7">
    <location>
        <begin position="67"/>
        <end position="196"/>
    </location>
</feature>
<comment type="cofactor">
    <cofactor evidence="1">
        <name>Zn(2+)</name>
        <dbReference type="ChEBI" id="CHEBI:29105"/>
    </cofactor>
</comment>
<dbReference type="SUPFAM" id="SSF50129">
    <property type="entry name" value="GroES-like"/>
    <property type="match status" value="1"/>
</dbReference>
<dbReference type="Pfam" id="PF00107">
    <property type="entry name" value="ADH_zinc_N"/>
    <property type="match status" value="1"/>
</dbReference>
<keyword evidence="4" id="KW-0862">Zinc</keyword>
<dbReference type="GO" id="GO:0000721">
    <property type="term" value="F:(R,R)-butanediol dehydrogenase activity"/>
    <property type="evidence" value="ECO:0007669"/>
    <property type="project" value="TreeGrafter"/>
</dbReference>
<evidence type="ECO:0000256" key="3">
    <source>
        <dbReference type="ARBA" id="ARBA00022723"/>
    </source>
</evidence>
<dbReference type="InterPro" id="IPR013149">
    <property type="entry name" value="ADH-like_C"/>
</dbReference>
<dbReference type="PANTHER" id="PTHR43161">
    <property type="entry name" value="SORBITOL DEHYDROGENASE"/>
    <property type="match status" value="1"/>
</dbReference>
<dbReference type="InterPro" id="IPR013154">
    <property type="entry name" value="ADH-like_N"/>
</dbReference>
<dbReference type="Gene3D" id="3.40.50.720">
    <property type="entry name" value="NAD(P)-binding Rossmann-like Domain"/>
    <property type="match status" value="1"/>
</dbReference>
<reference evidence="8" key="1">
    <citation type="submission" date="2015-01" db="EMBL/GenBank/DDBJ databases">
        <title>The Genome Sequence of Cladophialophora bantiana CBS 173.52.</title>
        <authorList>
            <consortium name="The Broad Institute Genomics Platform"/>
            <person name="Cuomo C."/>
            <person name="de Hoog S."/>
            <person name="Gorbushina A."/>
            <person name="Stielow B."/>
            <person name="Teixiera M."/>
            <person name="Abouelleil A."/>
            <person name="Chapman S.B."/>
            <person name="Priest M."/>
            <person name="Young S.K."/>
            <person name="Wortman J."/>
            <person name="Nusbaum C."/>
            <person name="Birren B."/>
        </authorList>
    </citation>
    <scope>NUCLEOTIDE SEQUENCE [LARGE SCALE GENOMIC DNA]</scope>
    <source>
        <strain evidence="8">CBS 173.52</strain>
    </source>
</reference>
<dbReference type="PANTHER" id="PTHR43161:SF23">
    <property type="entry name" value="(R,R)-BUTANEDIOL DEHYDROGENASE-RELATED"/>
    <property type="match status" value="1"/>
</dbReference>
<dbReference type="SUPFAM" id="SSF51735">
    <property type="entry name" value="NAD(P)-binding Rossmann-fold domains"/>
    <property type="match status" value="1"/>
</dbReference>
<dbReference type="Gene3D" id="3.90.180.10">
    <property type="entry name" value="Medium-chain alcohol dehydrogenases, catalytic domain"/>
    <property type="match status" value="1"/>
</dbReference>
<dbReference type="GO" id="GO:0005737">
    <property type="term" value="C:cytoplasm"/>
    <property type="evidence" value="ECO:0007669"/>
    <property type="project" value="TreeGrafter"/>
</dbReference>
<feature type="domain" description="Alcohol dehydrogenase-like C-terminal" evidence="6">
    <location>
        <begin position="238"/>
        <end position="372"/>
    </location>
</feature>
<dbReference type="GO" id="GO:0046872">
    <property type="term" value="F:metal ion binding"/>
    <property type="evidence" value="ECO:0007669"/>
    <property type="project" value="UniProtKB-KW"/>
</dbReference>
<proteinExistence type="inferred from homology"/>
<dbReference type="RefSeq" id="XP_016619113.1">
    <property type="nucleotide sequence ID" value="XM_016765163.1"/>
</dbReference>
<dbReference type="InterPro" id="IPR036291">
    <property type="entry name" value="NAD(P)-bd_dom_sf"/>
</dbReference>
<organism evidence="8 9">
    <name type="scientific">Cladophialophora bantiana (strain ATCC 10958 / CBS 173.52 / CDC B-1940 / NIH 8579)</name>
    <name type="common">Xylohypha bantiana</name>
    <dbReference type="NCBI Taxonomy" id="1442370"/>
    <lineage>
        <taxon>Eukaryota</taxon>
        <taxon>Fungi</taxon>
        <taxon>Dikarya</taxon>
        <taxon>Ascomycota</taxon>
        <taxon>Pezizomycotina</taxon>
        <taxon>Eurotiomycetes</taxon>
        <taxon>Chaetothyriomycetidae</taxon>
        <taxon>Chaetothyriales</taxon>
        <taxon>Herpotrichiellaceae</taxon>
        <taxon>Cladophialophora</taxon>
    </lineage>
</organism>
<evidence type="ECO:0000259" key="6">
    <source>
        <dbReference type="Pfam" id="PF00107"/>
    </source>
</evidence>
<evidence type="ECO:0000313" key="8">
    <source>
        <dbReference type="EMBL" id="KIW92444.1"/>
    </source>
</evidence>
<evidence type="ECO:0000256" key="4">
    <source>
        <dbReference type="ARBA" id="ARBA00022833"/>
    </source>
</evidence>
<dbReference type="InterPro" id="IPR011032">
    <property type="entry name" value="GroES-like_sf"/>
</dbReference>
<dbReference type="EMBL" id="KN846989">
    <property type="protein sequence ID" value="KIW92444.1"/>
    <property type="molecule type" value="Genomic_DNA"/>
</dbReference>
<dbReference type="OrthoDB" id="3941538at2759"/>
<dbReference type="AlphaFoldDB" id="A0A0D2I6I1"/>